<evidence type="ECO:0000313" key="3">
    <source>
        <dbReference type="Proteomes" id="UP001371305"/>
    </source>
</evidence>
<reference evidence="2 3" key="1">
    <citation type="submission" date="2024-04" db="EMBL/GenBank/DDBJ databases">
        <title>Luteolibacter sp. isolated from soil.</title>
        <authorList>
            <person name="An J."/>
        </authorList>
    </citation>
    <scope>NUCLEOTIDE SEQUENCE [LARGE SCALE GENOMIC DNA]</scope>
    <source>
        <strain evidence="2 3">Y139</strain>
    </source>
</reference>
<organism evidence="2 3">
    <name type="scientific">Luteolibacter soli</name>
    <dbReference type="NCBI Taxonomy" id="3135280"/>
    <lineage>
        <taxon>Bacteria</taxon>
        <taxon>Pseudomonadati</taxon>
        <taxon>Verrucomicrobiota</taxon>
        <taxon>Verrucomicrobiia</taxon>
        <taxon>Verrucomicrobiales</taxon>
        <taxon>Verrucomicrobiaceae</taxon>
        <taxon>Luteolibacter</taxon>
    </lineage>
</organism>
<name>A0ABU9ARU0_9BACT</name>
<keyword evidence="3" id="KW-1185">Reference proteome</keyword>
<sequence>MKRDFSTEEDAAKWGEEESTRLREFGRRTLEIPPRVQDYLQRFALNALFEKNLDEHQIRRLLEEALHRFKPAQDHEPLWSFYPEFRHRRNWSEETLARGAARVYENELKPFLQNERLGSFTSLESGLRLATRELDDWAARYAAKTGEPPAHRTFLNHRNALGTFFRHLAKRDLVPHSLPVQIREIASKDLRSTIKKETGESIHVLAPDLIELILQTAPQFHLAHFLVLKALCGMRDKEAANLTWDCLKEDHVFVPAEISKIGKSRRISFEDVPGLGKWLAFADAHGRPRRKTVGGARARREGHWLGLVESLREQLCLAEGESWGDKYPNALRDSFCSYGCLVLDYTKVQMICGHHVGSHTTFRRYISSNVTKANAKAFFALHPPTA</sequence>
<protein>
    <recommendedName>
        <fullName evidence="4">Tyr recombinase domain-containing protein</fullName>
    </recommendedName>
</protein>
<dbReference type="EMBL" id="JBBUKT010000002">
    <property type="protein sequence ID" value="MEK7950439.1"/>
    <property type="molecule type" value="Genomic_DNA"/>
</dbReference>
<proteinExistence type="predicted"/>
<comment type="caution">
    <text evidence="2">The sequence shown here is derived from an EMBL/GenBank/DDBJ whole genome shotgun (WGS) entry which is preliminary data.</text>
</comment>
<evidence type="ECO:0000256" key="1">
    <source>
        <dbReference type="ARBA" id="ARBA00023172"/>
    </source>
</evidence>
<dbReference type="InterPro" id="IPR011010">
    <property type="entry name" value="DNA_brk_join_enz"/>
</dbReference>
<evidence type="ECO:0008006" key="4">
    <source>
        <dbReference type="Google" id="ProtNLM"/>
    </source>
</evidence>
<dbReference type="InterPro" id="IPR013762">
    <property type="entry name" value="Integrase-like_cat_sf"/>
</dbReference>
<dbReference type="SUPFAM" id="SSF56349">
    <property type="entry name" value="DNA breaking-rejoining enzymes"/>
    <property type="match status" value="1"/>
</dbReference>
<gene>
    <name evidence="2" type="ORF">WKV53_08025</name>
</gene>
<accession>A0ABU9ARU0</accession>
<dbReference type="Proteomes" id="UP001371305">
    <property type="component" value="Unassembled WGS sequence"/>
</dbReference>
<evidence type="ECO:0000313" key="2">
    <source>
        <dbReference type="EMBL" id="MEK7950439.1"/>
    </source>
</evidence>
<dbReference type="Gene3D" id="1.10.443.10">
    <property type="entry name" value="Intergrase catalytic core"/>
    <property type="match status" value="1"/>
</dbReference>
<dbReference type="RefSeq" id="WP_341404016.1">
    <property type="nucleotide sequence ID" value="NZ_JBBUKT010000002.1"/>
</dbReference>
<keyword evidence="1" id="KW-0233">DNA recombination</keyword>